<evidence type="ECO:0008006" key="12">
    <source>
        <dbReference type="Google" id="ProtNLM"/>
    </source>
</evidence>
<feature type="compositionally biased region" description="Low complexity" evidence="5">
    <location>
        <begin position="925"/>
        <end position="936"/>
    </location>
</feature>
<keyword evidence="4" id="KW-0325">Glycoprotein</keyword>
<feature type="compositionally biased region" description="Pro residues" evidence="5">
    <location>
        <begin position="937"/>
        <end position="946"/>
    </location>
</feature>
<evidence type="ECO:0000313" key="10">
    <source>
        <dbReference type="EMBL" id="KAK5583154.1"/>
    </source>
</evidence>
<organism evidence="10 11">
    <name type="scientific">Dictyostelium firmibasis</name>
    <dbReference type="NCBI Taxonomy" id="79012"/>
    <lineage>
        <taxon>Eukaryota</taxon>
        <taxon>Amoebozoa</taxon>
        <taxon>Evosea</taxon>
        <taxon>Eumycetozoa</taxon>
        <taxon>Dictyostelia</taxon>
        <taxon>Dictyosteliales</taxon>
        <taxon>Dictyosteliaceae</taxon>
        <taxon>Dictyostelium</taxon>
    </lineage>
</organism>
<evidence type="ECO:0000259" key="9">
    <source>
        <dbReference type="Pfam" id="PF24612"/>
    </source>
</evidence>
<feature type="region of interest" description="Disordered" evidence="5">
    <location>
        <begin position="798"/>
        <end position="819"/>
    </location>
</feature>
<proteinExistence type="predicted"/>
<evidence type="ECO:0000259" key="8">
    <source>
        <dbReference type="Pfam" id="PF01833"/>
    </source>
</evidence>
<feature type="domain" description="IPT/TIG" evidence="8">
    <location>
        <begin position="713"/>
        <end position="782"/>
    </location>
</feature>
<dbReference type="Proteomes" id="UP001344447">
    <property type="component" value="Unassembled WGS sequence"/>
</dbReference>
<dbReference type="AlphaFoldDB" id="A0AAN7U052"/>
<dbReference type="InterPro" id="IPR052014">
    <property type="entry name" value="Dictyostelium_Tiger"/>
</dbReference>
<keyword evidence="6" id="KW-0812">Transmembrane</keyword>
<feature type="domain" description="IPT/TIG" evidence="8">
    <location>
        <begin position="281"/>
        <end position="355"/>
    </location>
</feature>
<dbReference type="InterPro" id="IPR057594">
    <property type="entry name" value="TgrO1-like_Ig"/>
</dbReference>
<evidence type="ECO:0000256" key="6">
    <source>
        <dbReference type="SAM" id="Phobius"/>
    </source>
</evidence>
<name>A0AAN7U052_9MYCE</name>
<keyword evidence="11" id="KW-1185">Reference proteome</keyword>
<accession>A0AAN7U052</accession>
<dbReference type="Pfam" id="PF01833">
    <property type="entry name" value="TIG"/>
    <property type="match status" value="2"/>
</dbReference>
<feature type="compositionally biased region" description="Polar residues" evidence="5">
    <location>
        <begin position="960"/>
        <end position="970"/>
    </location>
</feature>
<dbReference type="GO" id="GO:0016020">
    <property type="term" value="C:membrane"/>
    <property type="evidence" value="ECO:0007669"/>
    <property type="project" value="UniProtKB-SubCell"/>
</dbReference>
<comment type="caution">
    <text evidence="10">The sequence shown here is derived from an EMBL/GenBank/DDBJ whole genome shotgun (WGS) entry which is preliminary data.</text>
</comment>
<feature type="transmembrane region" description="Helical" evidence="6">
    <location>
        <begin position="833"/>
        <end position="855"/>
    </location>
</feature>
<protein>
    <recommendedName>
        <fullName evidence="12">IPT/TIG domain-containing protein</fullName>
    </recommendedName>
</protein>
<gene>
    <name evidence="10" type="ORF">RB653_004744</name>
</gene>
<comment type="subcellular location">
    <subcellularLocation>
        <location evidence="1">Membrane</location>
    </subcellularLocation>
</comment>
<dbReference type="InterPro" id="IPR014756">
    <property type="entry name" value="Ig_E-set"/>
</dbReference>
<dbReference type="Gene3D" id="2.60.40.10">
    <property type="entry name" value="Immunoglobulins"/>
    <property type="match status" value="1"/>
</dbReference>
<keyword evidence="6" id="KW-1133">Transmembrane helix</keyword>
<evidence type="ECO:0000256" key="1">
    <source>
        <dbReference type="ARBA" id="ARBA00004370"/>
    </source>
</evidence>
<feature type="domain" description="TgrO1-like immunoglobulin-like" evidence="9">
    <location>
        <begin position="117"/>
        <end position="191"/>
    </location>
</feature>
<dbReference type="Pfam" id="PF24612">
    <property type="entry name" value="Ig_TgrO1"/>
    <property type="match status" value="2"/>
</dbReference>
<keyword evidence="3 6" id="KW-0472">Membrane</keyword>
<evidence type="ECO:0000256" key="3">
    <source>
        <dbReference type="ARBA" id="ARBA00023136"/>
    </source>
</evidence>
<evidence type="ECO:0000256" key="7">
    <source>
        <dbReference type="SAM" id="SignalP"/>
    </source>
</evidence>
<feature type="chain" id="PRO_5042994921" description="IPT/TIG domain-containing protein" evidence="7">
    <location>
        <begin position="19"/>
        <end position="970"/>
    </location>
</feature>
<dbReference type="InterPro" id="IPR002909">
    <property type="entry name" value="IPT_dom"/>
</dbReference>
<dbReference type="InterPro" id="IPR013783">
    <property type="entry name" value="Ig-like_fold"/>
</dbReference>
<dbReference type="EMBL" id="JAVFKY010000001">
    <property type="protein sequence ID" value="KAK5583154.1"/>
    <property type="molecule type" value="Genomic_DNA"/>
</dbReference>
<dbReference type="SUPFAM" id="SSF81296">
    <property type="entry name" value="E set domains"/>
    <property type="match status" value="2"/>
</dbReference>
<reference evidence="10 11" key="1">
    <citation type="submission" date="2023-11" db="EMBL/GenBank/DDBJ databases">
        <title>Dfirmibasis_genome.</title>
        <authorList>
            <person name="Edelbroek B."/>
            <person name="Kjellin J."/>
            <person name="Jerlstrom-Hultqvist J."/>
            <person name="Soderbom F."/>
        </authorList>
    </citation>
    <scope>NUCLEOTIDE SEQUENCE [LARGE SCALE GENOMIC DNA]</scope>
    <source>
        <strain evidence="10 11">TNS-C-14</strain>
    </source>
</reference>
<sequence>MKILFLFFIFYFISKSFGNNIPAPKDFKCSKESLIYTYGSGDAYFSKWSFTDSNYDLPFDCLNDSRSVTCTAEMNGENAKMLHGSISTCVIDSNGELICKFINLITNYYPNPIIEGEFKPLTKGGQTSLKGYYLAFGISSFFTILPDTKVNFLGYILDPSFDATNIIINYQGGCGPKTLQWPNGFNFTFNHSNPIINNASSDNRSLIVTGSNFCNNSNYVNIFIDSIQVDKLNIISIDHELFEVKYNQQYCKSIVLNIVSGDLDSNKFQFDYKPLPLKINSIPRSKGGSIIITGERLSSQINNSLVIVNIGQNECKQVISSKNEITCNLDSITNGSISNNLQVNISINGIVNDNNLLFSFDVPFISDFILPQGEVKLIGDCLGTLQSTQVYIDDTLQSNLTISINDKQTTLSFTPLNQIKKSKLYLIVNGTKSNVVDIDSSFYVKSIPSSPSVIGQIVNYTLYNINPSNYNSLPTIILKDNSTIKGIDIKNSFEYSTHSYSFQIPKGCGRNEISISIGNQTSRTEFYYEQPIITSCSIRSDQMIYCLGNFTNYLNYYENGNIKIQFSNRIIIDDIPKKPIIFENNYFLFPLKPEYGSSEISLIVCNENSRSLKIDISPSLSYLNKSPMFNSTGGQIIVNGQNFIPRTAENTSVYCFSNNQYYNCLFLNYTSISCNLQILGPFNQTCQVEFNNKEINNNITISFYPPLVSNSTMISNSSIGGIITIFGNEFYNEIDEISVGNSICSNITFINSSSVSCLVEPLIINSNQTIQQNQYVNITINGKSGGNYLMIYFQNPNTPDQGNKSTENNGKNISTDGNNNDDDKRSIILRKKWILAIILIGGVFILVGLTTFLLIKNKRKPSVIYMKNTIVSGAKKGALGIKQIRYHFDLKNFKKTTNIQDTDESIRIGAAAFREVPISPFLNVSSPPSQSSEQSLPQPPSPPQPQLSPNQIQKLPDYDLSTNDVPSSSS</sequence>
<evidence type="ECO:0000256" key="2">
    <source>
        <dbReference type="ARBA" id="ARBA00022729"/>
    </source>
</evidence>
<feature type="region of interest" description="Disordered" evidence="5">
    <location>
        <begin position="924"/>
        <end position="970"/>
    </location>
</feature>
<feature type="signal peptide" evidence="7">
    <location>
        <begin position="1"/>
        <end position="18"/>
    </location>
</feature>
<evidence type="ECO:0000313" key="11">
    <source>
        <dbReference type="Proteomes" id="UP001344447"/>
    </source>
</evidence>
<dbReference type="PANTHER" id="PTHR31341:SF4">
    <property type="entry name" value="IPT_TIG DOMAIN-CONTAINING PROTEIN-RELATED"/>
    <property type="match status" value="1"/>
</dbReference>
<feature type="domain" description="TgrO1-like immunoglobulin-like" evidence="9">
    <location>
        <begin position="446"/>
        <end position="525"/>
    </location>
</feature>
<keyword evidence="2 7" id="KW-0732">Signal</keyword>
<evidence type="ECO:0000256" key="4">
    <source>
        <dbReference type="ARBA" id="ARBA00023180"/>
    </source>
</evidence>
<dbReference type="PANTHER" id="PTHR31341">
    <property type="entry name" value="IPT/TIG DOMAIN-CONTAINING PROTEIN-RELATED-RELATED"/>
    <property type="match status" value="1"/>
</dbReference>
<feature type="compositionally biased region" description="Polar residues" evidence="5">
    <location>
        <begin position="798"/>
        <end position="818"/>
    </location>
</feature>
<evidence type="ECO:0000256" key="5">
    <source>
        <dbReference type="SAM" id="MobiDB-lite"/>
    </source>
</evidence>